<feature type="compositionally biased region" description="Pro residues" evidence="1">
    <location>
        <begin position="12"/>
        <end position="26"/>
    </location>
</feature>
<proteinExistence type="predicted"/>
<evidence type="ECO:0000313" key="3">
    <source>
        <dbReference type="Proteomes" id="UP001149165"/>
    </source>
</evidence>
<reference evidence="2" key="1">
    <citation type="submission" date="2022-11" db="EMBL/GenBank/DDBJ databases">
        <authorList>
            <person name="Petersen C."/>
        </authorList>
    </citation>
    <scope>NUCLEOTIDE SEQUENCE</scope>
    <source>
        <strain evidence="2">IBT 30069</strain>
    </source>
</reference>
<accession>A0A9W9EFU7</accession>
<feature type="region of interest" description="Disordered" evidence="1">
    <location>
        <begin position="1"/>
        <end position="43"/>
    </location>
</feature>
<reference evidence="2" key="2">
    <citation type="journal article" date="2023" name="IMA Fungus">
        <title>Comparative genomic study of the Penicillium genus elucidates a diverse pangenome and 15 lateral gene transfer events.</title>
        <authorList>
            <person name="Petersen C."/>
            <person name="Sorensen T."/>
            <person name="Nielsen M.R."/>
            <person name="Sondergaard T.E."/>
            <person name="Sorensen J.L."/>
            <person name="Fitzpatrick D.A."/>
            <person name="Frisvad J.C."/>
            <person name="Nielsen K.L."/>
        </authorList>
    </citation>
    <scope>NUCLEOTIDE SEQUENCE</scope>
    <source>
        <strain evidence="2">IBT 30069</strain>
    </source>
</reference>
<comment type="caution">
    <text evidence="2">The sequence shown here is derived from an EMBL/GenBank/DDBJ whole genome shotgun (WGS) entry which is preliminary data.</text>
</comment>
<evidence type="ECO:0000313" key="2">
    <source>
        <dbReference type="EMBL" id="KAJ5081038.1"/>
    </source>
</evidence>
<protein>
    <submittedName>
        <fullName evidence="2">Uncharacterized protein</fullName>
    </submittedName>
</protein>
<evidence type="ECO:0000256" key="1">
    <source>
        <dbReference type="SAM" id="MobiDB-lite"/>
    </source>
</evidence>
<gene>
    <name evidence="2" type="ORF">N7456_013276</name>
</gene>
<organism evidence="2 3">
    <name type="scientific">Penicillium angulare</name>
    <dbReference type="NCBI Taxonomy" id="116970"/>
    <lineage>
        <taxon>Eukaryota</taxon>
        <taxon>Fungi</taxon>
        <taxon>Dikarya</taxon>
        <taxon>Ascomycota</taxon>
        <taxon>Pezizomycotina</taxon>
        <taxon>Eurotiomycetes</taxon>
        <taxon>Eurotiomycetidae</taxon>
        <taxon>Eurotiales</taxon>
        <taxon>Aspergillaceae</taxon>
        <taxon>Penicillium</taxon>
    </lineage>
</organism>
<dbReference type="AlphaFoldDB" id="A0A9W9EFU7"/>
<keyword evidence="3" id="KW-1185">Reference proteome</keyword>
<dbReference type="Proteomes" id="UP001149165">
    <property type="component" value="Unassembled WGS sequence"/>
</dbReference>
<dbReference type="EMBL" id="JAPQKH010000011">
    <property type="protein sequence ID" value="KAJ5081038.1"/>
    <property type="molecule type" value="Genomic_DNA"/>
</dbReference>
<sequence>MASSVATGHALPSPPPAYLRDSPPPLSSRDPNITMPRTIPTRPSDITLIGKQISITNESEHSPVFQNSPRSPVRIDSAAPVLRPSSVQIENVPNIPATPQLELPGFAQMSLHRPHTPTAIVESLTTSAPRLLTSSAVSTIAPVNMPPARGSWSVTESQLKDGAQISRRRASQLTVQTRLTRFLPWKPGERRPGCGRELRAL</sequence>
<name>A0A9W9EFU7_9EURO</name>